<protein>
    <submittedName>
        <fullName evidence="1">Uncharacterized protein</fullName>
    </submittedName>
</protein>
<evidence type="ECO:0000313" key="1">
    <source>
        <dbReference type="EMBL" id="EDM85844.1"/>
    </source>
</evidence>
<gene>
    <name evidence="1" type="ORF">RUMOBE_03507</name>
</gene>
<evidence type="ECO:0000313" key="2">
    <source>
        <dbReference type="Proteomes" id="UP000006002"/>
    </source>
</evidence>
<dbReference type="AlphaFoldDB" id="A5ZWW3"/>
<comment type="caution">
    <text evidence="1">The sequence shown here is derived from an EMBL/GenBank/DDBJ whole genome shotgun (WGS) entry which is preliminary data.</text>
</comment>
<reference evidence="1 2" key="1">
    <citation type="submission" date="2007-03" db="EMBL/GenBank/DDBJ databases">
        <authorList>
            <person name="Fulton L."/>
            <person name="Clifton S."/>
            <person name="Fulton B."/>
            <person name="Xu J."/>
            <person name="Minx P."/>
            <person name="Pepin K.H."/>
            <person name="Johnson M."/>
            <person name="Thiruvilangam P."/>
            <person name="Bhonagiri V."/>
            <person name="Nash W.E."/>
            <person name="Mardis E.R."/>
            <person name="Wilson R.K."/>
        </authorList>
    </citation>
    <scope>NUCLEOTIDE SEQUENCE [LARGE SCALE GENOMIC DNA]</scope>
    <source>
        <strain evidence="1 2">ATCC 29174</strain>
    </source>
</reference>
<name>A5ZWW3_9FIRM</name>
<dbReference type="Proteomes" id="UP000006002">
    <property type="component" value="Unassembled WGS sequence"/>
</dbReference>
<proteinExistence type="predicted"/>
<dbReference type="EMBL" id="AAVO02000022">
    <property type="protein sequence ID" value="EDM85844.1"/>
    <property type="molecule type" value="Genomic_DNA"/>
</dbReference>
<reference evidence="1 2" key="2">
    <citation type="submission" date="2007-04" db="EMBL/GenBank/DDBJ databases">
        <title>Draft genome sequence of Ruminococcus obeum (ATCC 29174).</title>
        <authorList>
            <person name="Sudarsanam P."/>
            <person name="Ley R."/>
            <person name="Guruge J."/>
            <person name="Turnbaugh P.J."/>
            <person name="Mahowald M."/>
            <person name="Liep D."/>
            <person name="Gordon J."/>
        </authorList>
    </citation>
    <scope>NUCLEOTIDE SEQUENCE [LARGE SCALE GENOMIC DNA]</scope>
    <source>
        <strain evidence="1 2">ATCC 29174</strain>
    </source>
</reference>
<organism evidence="1 2">
    <name type="scientific">Blautia obeum ATCC 29174</name>
    <dbReference type="NCBI Taxonomy" id="411459"/>
    <lineage>
        <taxon>Bacteria</taxon>
        <taxon>Bacillati</taxon>
        <taxon>Bacillota</taxon>
        <taxon>Clostridia</taxon>
        <taxon>Lachnospirales</taxon>
        <taxon>Lachnospiraceae</taxon>
        <taxon>Blautia</taxon>
    </lineage>
</organism>
<accession>A5ZWW3</accession>
<sequence length="33" mass="3868">MIPNGKLLERRYGLISGKEDIFYLELTVHIMNC</sequence>
<dbReference type="HOGENOM" id="CLU_3380779_0_0_9"/>